<dbReference type="InterPro" id="IPR017871">
    <property type="entry name" value="ABC_transporter-like_CS"/>
</dbReference>
<dbReference type="InterPro" id="IPR050388">
    <property type="entry name" value="ABC_Ni/Peptide_Import"/>
</dbReference>
<comment type="subcellular location">
    <subcellularLocation>
        <location evidence="1">Cell inner membrane</location>
        <topology evidence="1">Peripheral membrane protein</topology>
    </subcellularLocation>
</comment>
<dbReference type="Gene3D" id="3.40.50.300">
    <property type="entry name" value="P-loop containing nucleotide triphosphate hydrolases"/>
    <property type="match status" value="1"/>
</dbReference>
<evidence type="ECO:0000313" key="10">
    <source>
        <dbReference type="EMBL" id="KZD21314.1"/>
    </source>
</evidence>
<sequence>MPDAGVSPQPPLLEVRDLSLSFATARGALPITRNVNFTIAPGERVGLVGESGCGKTVTGLSLLRLLPPQSARIQGDILFNGTNLATLSPRRMRAVRGREIAMIFQEPMSALDPVFTVGDQISEAYRIHFPVSRAEGRERAIAALREVGIPAPERRCDEYPHQLSGGMRQRVMIAMALICKPKLLVADEPTTALDVTVQAQITDLLRSLSERTGTALIFITHDLGVVAETCTRMITMYAGEVVEDAPVDDVLTRPRHPYTSGLLRSLPGLSKRRGVLTSIPGRVPSPNAMPAGCRFRSRCTHVVAGCEQSQPMIEIESGRTARCWRAPELVLPGAVN</sequence>
<dbReference type="InterPro" id="IPR013563">
    <property type="entry name" value="Oligopep_ABC_C"/>
</dbReference>
<evidence type="ECO:0000313" key="11">
    <source>
        <dbReference type="Proteomes" id="UP000076574"/>
    </source>
</evidence>
<dbReference type="FunFam" id="3.40.50.300:FF:000016">
    <property type="entry name" value="Oligopeptide ABC transporter ATP-binding component"/>
    <property type="match status" value="1"/>
</dbReference>
<dbReference type="AlphaFoldDB" id="A0A161QML0"/>
<dbReference type="GO" id="GO:0016887">
    <property type="term" value="F:ATP hydrolysis activity"/>
    <property type="evidence" value="ECO:0007669"/>
    <property type="project" value="InterPro"/>
</dbReference>
<dbReference type="PANTHER" id="PTHR43297">
    <property type="entry name" value="OLIGOPEPTIDE TRANSPORT ATP-BINDING PROTEIN APPD"/>
    <property type="match status" value="1"/>
</dbReference>
<evidence type="ECO:0000256" key="3">
    <source>
        <dbReference type="ARBA" id="ARBA00022448"/>
    </source>
</evidence>
<dbReference type="SUPFAM" id="SSF52540">
    <property type="entry name" value="P-loop containing nucleoside triphosphate hydrolases"/>
    <property type="match status" value="1"/>
</dbReference>
<dbReference type="PROSITE" id="PS50893">
    <property type="entry name" value="ABC_TRANSPORTER_2"/>
    <property type="match status" value="1"/>
</dbReference>
<organism evidence="10 11">
    <name type="scientific">Tardiphaga robiniae</name>
    <dbReference type="NCBI Taxonomy" id="943830"/>
    <lineage>
        <taxon>Bacteria</taxon>
        <taxon>Pseudomonadati</taxon>
        <taxon>Pseudomonadota</taxon>
        <taxon>Alphaproteobacteria</taxon>
        <taxon>Hyphomicrobiales</taxon>
        <taxon>Nitrobacteraceae</taxon>
        <taxon>Tardiphaga</taxon>
    </lineage>
</organism>
<name>A0A161QML0_9BRAD</name>
<dbReference type="PANTHER" id="PTHR43297:SF2">
    <property type="entry name" value="DIPEPTIDE TRANSPORT ATP-BINDING PROTEIN DPPD"/>
    <property type="match status" value="1"/>
</dbReference>
<evidence type="ECO:0000256" key="6">
    <source>
        <dbReference type="ARBA" id="ARBA00022840"/>
    </source>
</evidence>
<reference evidence="10 11" key="1">
    <citation type="submission" date="2016-03" db="EMBL/GenBank/DDBJ databases">
        <title>Microsymbionts genomes from the relict species Vavilovia formosa (Stev.) Fed.</title>
        <authorList>
            <person name="Kopat V."/>
            <person name="Chirak E."/>
            <person name="Kimeklis A."/>
            <person name="Andronov E."/>
        </authorList>
    </citation>
    <scope>NUCLEOTIDE SEQUENCE [LARGE SCALE GENOMIC DNA]</scope>
    <source>
        <strain evidence="10 11">Vaf07</strain>
    </source>
</reference>
<dbReference type="GO" id="GO:0005524">
    <property type="term" value="F:ATP binding"/>
    <property type="evidence" value="ECO:0007669"/>
    <property type="project" value="UniProtKB-KW"/>
</dbReference>
<dbReference type="CDD" id="cd03257">
    <property type="entry name" value="ABC_NikE_OppD_transporters"/>
    <property type="match status" value="1"/>
</dbReference>
<evidence type="ECO:0000256" key="5">
    <source>
        <dbReference type="ARBA" id="ARBA00022741"/>
    </source>
</evidence>
<dbReference type="Pfam" id="PF08352">
    <property type="entry name" value="oligo_HPY"/>
    <property type="match status" value="1"/>
</dbReference>
<dbReference type="OrthoDB" id="9815712at2"/>
<keyword evidence="6 10" id="KW-0067">ATP-binding</keyword>
<dbReference type="Pfam" id="PF00005">
    <property type="entry name" value="ABC_tran"/>
    <property type="match status" value="1"/>
</dbReference>
<protein>
    <submittedName>
        <fullName evidence="10">Peptide ABC transporter ATP-binding protein</fullName>
    </submittedName>
</protein>
<accession>A0A161QML0</accession>
<feature type="domain" description="ABC transporter" evidence="9">
    <location>
        <begin position="15"/>
        <end position="263"/>
    </location>
</feature>
<evidence type="ECO:0000256" key="7">
    <source>
        <dbReference type="ARBA" id="ARBA00023136"/>
    </source>
</evidence>
<dbReference type="STRING" id="943830.A4A58_15860"/>
<dbReference type="SMART" id="SM00382">
    <property type="entry name" value="AAA"/>
    <property type="match status" value="1"/>
</dbReference>
<dbReference type="NCBIfam" id="TIGR01727">
    <property type="entry name" value="oligo_HPY"/>
    <property type="match status" value="1"/>
</dbReference>
<keyword evidence="7" id="KW-0472">Membrane</keyword>
<comment type="caution">
    <text evidence="10">The sequence shown here is derived from an EMBL/GenBank/DDBJ whole genome shotgun (WGS) entry which is preliminary data.</text>
</comment>
<evidence type="ECO:0000256" key="1">
    <source>
        <dbReference type="ARBA" id="ARBA00004417"/>
    </source>
</evidence>
<comment type="similarity">
    <text evidence="2">Belongs to the ABC transporter superfamily.</text>
</comment>
<keyword evidence="11" id="KW-1185">Reference proteome</keyword>
<evidence type="ECO:0000256" key="4">
    <source>
        <dbReference type="ARBA" id="ARBA00022475"/>
    </source>
</evidence>
<dbReference type="InterPro" id="IPR003593">
    <property type="entry name" value="AAA+_ATPase"/>
</dbReference>
<gene>
    <name evidence="10" type="primary">dppD</name>
    <name evidence="10" type="ORF">A4A58_15860</name>
</gene>
<dbReference type="InterPro" id="IPR003439">
    <property type="entry name" value="ABC_transporter-like_ATP-bd"/>
</dbReference>
<keyword evidence="5" id="KW-0547">Nucleotide-binding</keyword>
<evidence type="ECO:0000256" key="2">
    <source>
        <dbReference type="ARBA" id="ARBA00005417"/>
    </source>
</evidence>
<comment type="function">
    <text evidence="8">Involved in beta-(1--&gt;2)glucan export. Transmembrane domains (TMD) form a pore in the inner membrane and the ATP-binding domain (NBD) is responsible for energy generation.</text>
</comment>
<dbReference type="Proteomes" id="UP000076574">
    <property type="component" value="Unassembled WGS sequence"/>
</dbReference>
<evidence type="ECO:0000259" key="9">
    <source>
        <dbReference type="PROSITE" id="PS50893"/>
    </source>
</evidence>
<dbReference type="GO" id="GO:0015833">
    <property type="term" value="P:peptide transport"/>
    <property type="evidence" value="ECO:0007669"/>
    <property type="project" value="InterPro"/>
</dbReference>
<dbReference type="GO" id="GO:0005886">
    <property type="term" value="C:plasma membrane"/>
    <property type="evidence" value="ECO:0007669"/>
    <property type="project" value="UniProtKB-SubCell"/>
</dbReference>
<dbReference type="GO" id="GO:0055085">
    <property type="term" value="P:transmembrane transport"/>
    <property type="evidence" value="ECO:0007669"/>
    <property type="project" value="UniProtKB-ARBA"/>
</dbReference>
<proteinExistence type="inferred from homology"/>
<keyword evidence="4" id="KW-1003">Cell membrane</keyword>
<dbReference type="EMBL" id="LVYV01000053">
    <property type="protein sequence ID" value="KZD21314.1"/>
    <property type="molecule type" value="Genomic_DNA"/>
</dbReference>
<evidence type="ECO:0000256" key="8">
    <source>
        <dbReference type="ARBA" id="ARBA00024722"/>
    </source>
</evidence>
<dbReference type="PROSITE" id="PS00211">
    <property type="entry name" value="ABC_TRANSPORTER_1"/>
    <property type="match status" value="1"/>
</dbReference>
<keyword evidence="3" id="KW-0813">Transport</keyword>
<dbReference type="InterPro" id="IPR027417">
    <property type="entry name" value="P-loop_NTPase"/>
</dbReference>